<name>A0ABD2GPM8_PAGBO</name>
<reference evidence="2 3" key="1">
    <citation type="journal article" date="2022" name="G3 (Bethesda)">
        <title>Evaluating Illumina-, Nanopore-, and PacBio-based genome assembly strategies with the bald notothen, Trematomus borchgrevinki.</title>
        <authorList>
            <person name="Rayamajhi N."/>
            <person name="Cheng C.C."/>
            <person name="Catchen J.M."/>
        </authorList>
    </citation>
    <scope>NUCLEOTIDE SEQUENCE [LARGE SCALE GENOMIC DNA]</scope>
    <source>
        <strain evidence="2">AGRC-2024</strain>
    </source>
</reference>
<accession>A0ABD2GPM8</accession>
<proteinExistence type="predicted"/>
<evidence type="ECO:0000313" key="3">
    <source>
        <dbReference type="Proteomes" id="UP001619887"/>
    </source>
</evidence>
<keyword evidence="3" id="KW-1185">Reference proteome</keyword>
<feature type="region of interest" description="Disordered" evidence="1">
    <location>
        <begin position="110"/>
        <end position="135"/>
    </location>
</feature>
<organism evidence="2 3">
    <name type="scientific">Pagothenia borchgrevinki</name>
    <name type="common">Bald rockcod</name>
    <name type="synonym">Trematomus borchgrevinki</name>
    <dbReference type="NCBI Taxonomy" id="8213"/>
    <lineage>
        <taxon>Eukaryota</taxon>
        <taxon>Metazoa</taxon>
        <taxon>Chordata</taxon>
        <taxon>Craniata</taxon>
        <taxon>Vertebrata</taxon>
        <taxon>Euteleostomi</taxon>
        <taxon>Actinopterygii</taxon>
        <taxon>Neopterygii</taxon>
        <taxon>Teleostei</taxon>
        <taxon>Neoteleostei</taxon>
        <taxon>Acanthomorphata</taxon>
        <taxon>Eupercaria</taxon>
        <taxon>Perciformes</taxon>
        <taxon>Notothenioidei</taxon>
        <taxon>Nototheniidae</taxon>
        <taxon>Pagothenia</taxon>
    </lineage>
</organism>
<evidence type="ECO:0000256" key="1">
    <source>
        <dbReference type="SAM" id="MobiDB-lite"/>
    </source>
</evidence>
<protein>
    <submittedName>
        <fullName evidence="2">Uncharacterized protein</fullName>
    </submittedName>
</protein>
<comment type="caution">
    <text evidence="2">The sequence shown here is derived from an EMBL/GenBank/DDBJ whole genome shotgun (WGS) entry which is preliminary data.</text>
</comment>
<reference evidence="2 3" key="2">
    <citation type="journal article" date="2024" name="G3 (Bethesda)">
        <title>The genome of the cryopelagic Antarctic bald notothen, Trematomus borchgrevinki.</title>
        <authorList>
            <person name="Rayamajhi N."/>
            <person name="Rivera-Colon A.G."/>
            <person name="Minhas B.F."/>
            <person name="Cheng C.C."/>
            <person name="Catchen J.M."/>
        </authorList>
    </citation>
    <scope>NUCLEOTIDE SEQUENCE [LARGE SCALE GENOMIC DNA]</scope>
    <source>
        <strain evidence="2">AGRC-2024</strain>
    </source>
</reference>
<evidence type="ECO:0000313" key="2">
    <source>
        <dbReference type="EMBL" id="KAL3055651.1"/>
    </source>
</evidence>
<dbReference type="EMBL" id="JBIYXZ010002077">
    <property type="protein sequence ID" value="KAL3055651.1"/>
    <property type="molecule type" value="Genomic_DNA"/>
</dbReference>
<dbReference type="AlphaFoldDB" id="A0ABD2GPM8"/>
<dbReference type="Proteomes" id="UP001619887">
    <property type="component" value="Unassembled WGS sequence"/>
</dbReference>
<gene>
    <name evidence="2" type="ORF">OYC64_018347</name>
</gene>
<sequence>MDSCRGSIQLKRSQRLFQKLITEAATGLSFSPDTLEDLTPGKTSYNQADFQQLFKPSGVLKPFAERKTKERNLCRPAPRPPGRFTGLLPLVKSEDQALLQQQTVYIVQESQSRTRPTAAKTDGSRQVSTPAASVARPRGSTLATLALQVCLTVRLPVGKLWRNGGRR</sequence>